<organism evidence="1 2">
    <name type="scientific">Natronococcus pandeyae</name>
    <dbReference type="NCBI Taxonomy" id="2055836"/>
    <lineage>
        <taxon>Archaea</taxon>
        <taxon>Methanobacteriati</taxon>
        <taxon>Methanobacteriota</taxon>
        <taxon>Stenosarchaea group</taxon>
        <taxon>Halobacteria</taxon>
        <taxon>Halobacteriales</taxon>
        <taxon>Natrialbaceae</taxon>
        <taxon>Natronococcus</taxon>
    </lineage>
</organism>
<evidence type="ECO:0000313" key="2">
    <source>
        <dbReference type="Proteomes" id="UP000766904"/>
    </source>
</evidence>
<dbReference type="Proteomes" id="UP000766904">
    <property type="component" value="Unassembled WGS sequence"/>
</dbReference>
<dbReference type="InterPro" id="IPR008719">
    <property type="entry name" value="N2O_reductase_NosL"/>
</dbReference>
<dbReference type="EMBL" id="PHNJ01000007">
    <property type="protein sequence ID" value="TYL37997.1"/>
    <property type="molecule type" value="Genomic_DNA"/>
</dbReference>
<dbReference type="OrthoDB" id="162738at2157"/>
<protein>
    <submittedName>
        <fullName evidence="1">Nitrous oxide reductase accessory protein NosL</fullName>
    </submittedName>
</protein>
<keyword evidence="2" id="KW-1185">Reference proteome</keyword>
<proteinExistence type="predicted"/>
<dbReference type="SUPFAM" id="SSF160387">
    <property type="entry name" value="NosL/MerB-like"/>
    <property type="match status" value="1"/>
</dbReference>
<name>A0A8J8Q2A9_9EURY</name>
<dbReference type="Pfam" id="PF05573">
    <property type="entry name" value="NosL"/>
    <property type="match status" value="1"/>
</dbReference>
<dbReference type="Gene3D" id="3.30.70.2050">
    <property type="match status" value="1"/>
</dbReference>
<dbReference type="PANTHER" id="PTHR41247">
    <property type="entry name" value="HTH-TYPE TRANSCRIPTIONAL REPRESSOR YCNK"/>
    <property type="match status" value="1"/>
</dbReference>
<dbReference type="RefSeq" id="WP_148858773.1">
    <property type="nucleotide sequence ID" value="NZ_PHNJ01000007.1"/>
</dbReference>
<dbReference type="AlphaFoldDB" id="A0A8J8Q2A9"/>
<sequence>MVDHSAGGDADRNVTRRTVLVGSALTGITAVAGCLGDDGDADVPDPTTIESEQVCDNCTMDIVDYPGPVGQSFYEDPEEILDTDRPAQFCSTRCTYAFRFDHEADHEPLVTYVTDYSSVDYTIDTDGDDPEISSHVEAESFAPISELTLVVDSEVEGAMGASMIGFSDADDAADFEAEYGGDRYEHDEVTQELLTSLM</sequence>
<evidence type="ECO:0000313" key="1">
    <source>
        <dbReference type="EMBL" id="TYL37997.1"/>
    </source>
</evidence>
<gene>
    <name evidence="1" type="ORF">CV102_14885</name>
</gene>
<comment type="caution">
    <text evidence="1">The sequence shown here is derived from an EMBL/GenBank/DDBJ whole genome shotgun (WGS) entry which is preliminary data.</text>
</comment>
<accession>A0A8J8Q2A9</accession>
<dbReference type="PANTHER" id="PTHR41247:SF1">
    <property type="entry name" value="HTH-TYPE TRANSCRIPTIONAL REPRESSOR YCNK"/>
    <property type="match status" value="1"/>
</dbReference>
<reference evidence="1" key="1">
    <citation type="submission" date="2017-11" db="EMBL/GenBank/DDBJ databases">
        <authorList>
            <person name="Kajale S.C."/>
            <person name="Sharma A."/>
        </authorList>
    </citation>
    <scope>NUCLEOTIDE SEQUENCE</scope>
    <source>
        <strain evidence="1">LS1_42</strain>
    </source>
</reference>